<feature type="transmembrane region" description="Helical" evidence="6">
    <location>
        <begin position="104"/>
        <end position="127"/>
    </location>
</feature>
<comment type="subcellular location">
    <subcellularLocation>
        <location evidence="1">Membrane</location>
        <topology evidence="1">Multi-pass membrane protein</topology>
    </subcellularLocation>
</comment>
<evidence type="ECO:0000256" key="3">
    <source>
        <dbReference type="ARBA" id="ARBA00022989"/>
    </source>
</evidence>
<keyword evidence="2 6" id="KW-0812">Transmembrane</keyword>
<dbReference type="GO" id="GO:0016020">
    <property type="term" value="C:membrane"/>
    <property type="evidence" value="ECO:0007669"/>
    <property type="project" value="UniProtKB-SubCell"/>
</dbReference>
<protein>
    <recommendedName>
        <fullName evidence="7">Major facilitator superfamily (MFS) profile domain-containing protein</fullName>
    </recommendedName>
</protein>
<evidence type="ECO:0000256" key="2">
    <source>
        <dbReference type="ARBA" id="ARBA00022692"/>
    </source>
</evidence>
<organism evidence="8">
    <name type="scientific">Aspergillus niger</name>
    <dbReference type="NCBI Taxonomy" id="5061"/>
    <lineage>
        <taxon>Eukaryota</taxon>
        <taxon>Fungi</taxon>
        <taxon>Dikarya</taxon>
        <taxon>Ascomycota</taxon>
        <taxon>Pezizomycotina</taxon>
        <taxon>Eurotiomycetes</taxon>
        <taxon>Eurotiomycetidae</taxon>
        <taxon>Eurotiales</taxon>
        <taxon>Aspergillaceae</taxon>
        <taxon>Aspergillus</taxon>
        <taxon>Aspergillus subgen. Circumdati</taxon>
    </lineage>
</organism>
<feature type="domain" description="Major facilitator superfamily (MFS) profile" evidence="7">
    <location>
        <begin position="43"/>
        <end position="182"/>
    </location>
</feature>
<keyword evidence="3 6" id="KW-1133">Transmembrane helix</keyword>
<feature type="transmembrane region" description="Helical" evidence="6">
    <location>
        <begin position="78"/>
        <end position="98"/>
    </location>
</feature>
<accession>A0AAJ8BZS3</accession>
<evidence type="ECO:0000259" key="7">
    <source>
        <dbReference type="PROSITE" id="PS50850"/>
    </source>
</evidence>
<gene>
    <name evidence="8" type="ORF">An02g00280</name>
</gene>
<sequence>MDISVLAQQTPTSGARTKTTVGWENTQDKQQPRNWKIERKWMVTIMVPCYIFISSISSSMMAPGLGRISTNFRIENQIVSQLMLSVFILAFAIGPLFFGPPSEVYGRVPVLPCANMIFLIFNIVCGVQTKAQMIAFRFLAGIGGSAPLTSVGILGDLFSPEQRGKSMAIYTLAPLLGPALDP</sequence>
<evidence type="ECO:0000256" key="4">
    <source>
        <dbReference type="ARBA" id="ARBA00023136"/>
    </source>
</evidence>
<feature type="transmembrane region" description="Helical" evidence="6">
    <location>
        <begin position="41"/>
        <end position="66"/>
    </location>
</feature>
<dbReference type="InterPro" id="IPR011701">
    <property type="entry name" value="MFS"/>
</dbReference>
<feature type="compositionally biased region" description="Polar residues" evidence="5">
    <location>
        <begin position="1"/>
        <end position="25"/>
    </location>
</feature>
<evidence type="ECO:0000313" key="8">
    <source>
        <dbReference type="RefSeq" id="XP_059605938.1"/>
    </source>
</evidence>
<name>A0AAJ8BZS3_ASPNG</name>
<dbReference type="InterPro" id="IPR020846">
    <property type="entry name" value="MFS_dom"/>
</dbReference>
<evidence type="ECO:0000256" key="6">
    <source>
        <dbReference type="SAM" id="Phobius"/>
    </source>
</evidence>
<dbReference type="GeneID" id="84590181"/>
<evidence type="ECO:0000256" key="5">
    <source>
        <dbReference type="SAM" id="MobiDB-lite"/>
    </source>
</evidence>
<dbReference type="InterPro" id="IPR036259">
    <property type="entry name" value="MFS_trans_sf"/>
</dbReference>
<dbReference type="PANTHER" id="PTHR23502:SF60">
    <property type="entry name" value="MAJOR FACILITATOR SUPERFAMILY (MFS) PROFILE DOMAIN-CONTAINING PROTEIN-RELATED"/>
    <property type="match status" value="1"/>
</dbReference>
<proteinExistence type="predicted"/>
<feature type="region of interest" description="Disordered" evidence="5">
    <location>
        <begin position="1"/>
        <end position="29"/>
    </location>
</feature>
<keyword evidence="4 6" id="KW-0472">Membrane</keyword>
<dbReference type="PANTHER" id="PTHR23502">
    <property type="entry name" value="MAJOR FACILITATOR SUPERFAMILY"/>
    <property type="match status" value="1"/>
</dbReference>
<feature type="transmembrane region" description="Helical" evidence="6">
    <location>
        <begin position="134"/>
        <end position="155"/>
    </location>
</feature>
<reference evidence="8" key="2">
    <citation type="submission" date="2025-08" db="UniProtKB">
        <authorList>
            <consortium name="RefSeq"/>
        </authorList>
    </citation>
    <scope>IDENTIFICATION</scope>
</reference>
<dbReference type="KEGG" id="ang:An02g00280"/>
<dbReference type="Pfam" id="PF07690">
    <property type="entry name" value="MFS_1"/>
    <property type="match status" value="1"/>
</dbReference>
<dbReference type="PROSITE" id="PS50850">
    <property type="entry name" value="MFS"/>
    <property type="match status" value="1"/>
</dbReference>
<evidence type="ECO:0000256" key="1">
    <source>
        <dbReference type="ARBA" id="ARBA00004141"/>
    </source>
</evidence>
<dbReference type="Gene3D" id="1.20.1720.10">
    <property type="entry name" value="Multidrug resistance protein D"/>
    <property type="match status" value="1"/>
</dbReference>
<dbReference type="SUPFAM" id="SSF103473">
    <property type="entry name" value="MFS general substrate transporter"/>
    <property type="match status" value="1"/>
</dbReference>
<reference evidence="8" key="1">
    <citation type="submission" date="2025-02" db="EMBL/GenBank/DDBJ databases">
        <authorList>
            <consortium name="NCBI Genome Project"/>
        </authorList>
    </citation>
    <scope>NUCLEOTIDE SEQUENCE</scope>
</reference>
<dbReference type="VEuPathDB" id="FungiDB:An02g00280"/>
<dbReference type="AlphaFoldDB" id="A0AAJ8BZS3"/>
<dbReference type="RefSeq" id="XP_059605938.1">
    <property type="nucleotide sequence ID" value="XM_059745990.1"/>
</dbReference>